<dbReference type="EMBL" id="CM039436">
    <property type="protein sequence ID" value="KAI4314020.1"/>
    <property type="molecule type" value="Genomic_DNA"/>
</dbReference>
<gene>
    <name evidence="1" type="ORF">L6164_026963</name>
</gene>
<evidence type="ECO:0000313" key="2">
    <source>
        <dbReference type="Proteomes" id="UP000828941"/>
    </source>
</evidence>
<reference evidence="1 2" key="1">
    <citation type="journal article" date="2022" name="DNA Res.">
        <title>Chromosomal-level genome assembly of the orchid tree Bauhinia variegata (Leguminosae; Cercidoideae) supports the allotetraploid origin hypothesis of Bauhinia.</title>
        <authorList>
            <person name="Zhong Y."/>
            <person name="Chen Y."/>
            <person name="Zheng D."/>
            <person name="Pang J."/>
            <person name="Liu Y."/>
            <person name="Luo S."/>
            <person name="Meng S."/>
            <person name="Qian L."/>
            <person name="Wei D."/>
            <person name="Dai S."/>
            <person name="Zhou R."/>
        </authorList>
    </citation>
    <scope>NUCLEOTIDE SEQUENCE [LARGE SCALE GENOMIC DNA]</scope>
    <source>
        <strain evidence="1">BV-YZ2020</strain>
    </source>
</reference>
<sequence length="432" mass="48530">MVNSVKVEYISKEMIKPSSPTPENLRRFQLGLIDQITPPGFHSLLLYYPSSDNLNIAANMQRLRSSLSNVLTHFYILAGRVIDNTVIKCNDEGVAFIEARVDAFLFDIYEEPDADMVHQFIPIEMGDPLTPTSPLLHVQANIFKCGGLLIAVSCNHKITDLKSASTFIKAWSATAFGSMNETMLPKYLSGTALHSPEGSHPFIPPVVQFKMTKCVTSRFVFEDSKIKELKTKAASKTVQQPTRVEAVSALIWKCAARASTINLGLTNRESVMMRPVNIRKMVVPPLHENSFGNFVYPSIVRSENEEMDLQQLVIQLRNGLEEFSKSFPEVFQDGDALSKLVKGLQITKKDDDLDLYCFTSWCRASFYDTDFGWGRPKWISVPSIPFKNSVILIDASDCKGIEVWLTLSEEDMELVQSNKELLQFASLNPKIV</sequence>
<evidence type="ECO:0000313" key="1">
    <source>
        <dbReference type="EMBL" id="KAI4314020.1"/>
    </source>
</evidence>
<protein>
    <submittedName>
        <fullName evidence="1">Uncharacterized protein</fullName>
    </submittedName>
</protein>
<proteinExistence type="predicted"/>
<dbReference type="Proteomes" id="UP000828941">
    <property type="component" value="Chromosome 11"/>
</dbReference>
<keyword evidence="2" id="KW-1185">Reference proteome</keyword>
<comment type="caution">
    <text evidence="1">The sequence shown here is derived from an EMBL/GenBank/DDBJ whole genome shotgun (WGS) entry which is preliminary data.</text>
</comment>
<accession>A0ACB9LRI2</accession>
<organism evidence="1 2">
    <name type="scientific">Bauhinia variegata</name>
    <name type="common">Purple orchid tree</name>
    <name type="synonym">Phanera variegata</name>
    <dbReference type="NCBI Taxonomy" id="167791"/>
    <lineage>
        <taxon>Eukaryota</taxon>
        <taxon>Viridiplantae</taxon>
        <taxon>Streptophyta</taxon>
        <taxon>Embryophyta</taxon>
        <taxon>Tracheophyta</taxon>
        <taxon>Spermatophyta</taxon>
        <taxon>Magnoliopsida</taxon>
        <taxon>eudicotyledons</taxon>
        <taxon>Gunneridae</taxon>
        <taxon>Pentapetalae</taxon>
        <taxon>rosids</taxon>
        <taxon>fabids</taxon>
        <taxon>Fabales</taxon>
        <taxon>Fabaceae</taxon>
        <taxon>Cercidoideae</taxon>
        <taxon>Cercideae</taxon>
        <taxon>Bauhiniinae</taxon>
        <taxon>Bauhinia</taxon>
    </lineage>
</organism>
<name>A0ACB9LRI2_BAUVA</name>